<proteinExistence type="inferred from homology"/>
<dbReference type="InterPro" id="IPR036942">
    <property type="entry name" value="Beta-barrel_TonB_sf"/>
</dbReference>
<dbReference type="AlphaFoldDB" id="A0A3M4B1E2"/>
<keyword evidence="5 7" id="KW-0472">Membrane</keyword>
<evidence type="ECO:0000256" key="2">
    <source>
        <dbReference type="ARBA" id="ARBA00022448"/>
    </source>
</evidence>
<dbReference type="PROSITE" id="PS01156">
    <property type="entry name" value="TONB_DEPENDENT_REC_2"/>
    <property type="match status" value="1"/>
</dbReference>
<protein>
    <submittedName>
        <fullName evidence="9">Uncharacterized protein</fullName>
    </submittedName>
</protein>
<dbReference type="InterPro" id="IPR039426">
    <property type="entry name" value="TonB-dep_rcpt-like"/>
</dbReference>
<organism evidence="9 10">
    <name type="scientific">Pseudomonas marginalis pv. marginalis</name>
    <dbReference type="NCBI Taxonomy" id="97473"/>
    <lineage>
        <taxon>Bacteria</taxon>
        <taxon>Pseudomonadati</taxon>
        <taxon>Pseudomonadota</taxon>
        <taxon>Gammaproteobacteria</taxon>
        <taxon>Pseudomonadales</taxon>
        <taxon>Pseudomonadaceae</taxon>
        <taxon>Pseudomonas</taxon>
    </lineage>
</organism>
<comment type="caution">
    <text evidence="9">The sequence shown here is derived from an EMBL/GenBank/DDBJ whole genome shotgun (WGS) entry which is preliminary data.</text>
</comment>
<accession>A0A3M4B1E2</accession>
<comment type="subcellular location">
    <subcellularLocation>
        <location evidence="1 7">Cell outer membrane</location>
        <topology evidence="1 7">Multi-pass membrane protein</topology>
    </subcellularLocation>
</comment>
<dbReference type="InterPro" id="IPR010917">
    <property type="entry name" value="TonB_rcpt_CS"/>
</dbReference>
<sequence length="40" mass="4539">MALNSNNLFDKSYYNTVGNASWGNFYGEPRNFTVSLKGNF</sequence>
<evidence type="ECO:0000256" key="6">
    <source>
        <dbReference type="ARBA" id="ARBA00023237"/>
    </source>
</evidence>
<dbReference type="EMBL" id="RBQF01000072">
    <property type="protein sequence ID" value="RMP12952.1"/>
    <property type="molecule type" value="Genomic_DNA"/>
</dbReference>
<evidence type="ECO:0000256" key="3">
    <source>
        <dbReference type="ARBA" id="ARBA00022452"/>
    </source>
</evidence>
<evidence type="ECO:0000256" key="5">
    <source>
        <dbReference type="ARBA" id="ARBA00023136"/>
    </source>
</evidence>
<evidence type="ECO:0000313" key="9">
    <source>
        <dbReference type="EMBL" id="RMP12952.1"/>
    </source>
</evidence>
<evidence type="ECO:0000313" key="10">
    <source>
        <dbReference type="Proteomes" id="UP000276587"/>
    </source>
</evidence>
<feature type="short sequence motif" description="TonB C-terminal box" evidence="8">
    <location>
        <begin position="23"/>
        <end position="40"/>
    </location>
</feature>
<keyword evidence="10" id="KW-1185">Reference proteome</keyword>
<dbReference type="SUPFAM" id="SSF56935">
    <property type="entry name" value="Porins"/>
    <property type="match status" value="1"/>
</dbReference>
<keyword evidence="2 7" id="KW-0813">Transport</keyword>
<keyword evidence="3 7" id="KW-1134">Transmembrane beta strand</keyword>
<dbReference type="Gene3D" id="2.40.170.20">
    <property type="entry name" value="TonB-dependent receptor, beta-barrel domain"/>
    <property type="match status" value="1"/>
</dbReference>
<evidence type="ECO:0000256" key="1">
    <source>
        <dbReference type="ARBA" id="ARBA00004571"/>
    </source>
</evidence>
<reference evidence="9 10" key="1">
    <citation type="submission" date="2018-08" db="EMBL/GenBank/DDBJ databases">
        <title>Recombination of ecologically and evolutionarily significant loci maintains genetic cohesion in the Pseudomonas syringae species complex.</title>
        <authorList>
            <person name="Dillon M."/>
            <person name="Thakur S."/>
            <person name="Almeida R.N.D."/>
            <person name="Weir B.S."/>
            <person name="Guttman D.S."/>
        </authorList>
    </citation>
    <scope>NUCLEOTIDE SEQUENCE [LARGE SCALE GENOMIC DNA]</scope>
    <source>
        <strain evidence="9 10">ICMP 3555</strain>
    </source>
</reference>
<keyword evidence="6 7" id="KW-0998">Cell outer membrane</keyword>
<evidence type="ECO:0000256" key="7">
    <source>
        <dbReference type="PROSITE-ProRule" id="PRU01360"/>
    </source>
</evidence>
<dbReference type="Proteomes" id="UP000276587">
    <property type="component" value="Unassembled WGS sequence"/>
</dbReference>
<evidence type="ECO:0000256" key="4">
    <source>
        <dbReference type="ARBA" id="ARBA00022692"/>
    </source>
</evidence>
<keyword evidence="4 7" id="KW-0812">Transmembrane</keyword>
<dbReference type="PROSITE" id="PS52016">
    <property type="entry name" value="TONB_DEPENDENT_REC_3"/>
    <property type="match status" value="1"/>
</dbReference>
<gene>
    <name evidence="9" type="ORF">ALQ29_02550</name>
</gene>
<dbReference type="GO" id="GO:0009279">
    <property type="term" value="C:cell outer membrane"/>
    <property type="evidence" value="ECO:0007669"/>
    <property type="project" value="UniProtKB-SubCell"/>
</dbReference>
<evidence type="ECO:0000256" key="8">
    <source>
        <dbReference type="PROSITE-ProRule" id="PRU10144"/>
    </source>
</evidence>
<name>A0A3M4B1E2_PSEMA</name>
<comment type="similarity">
    <text evidence="7">Belongs to the TonB-dependent receptor family.</text>
</comment>